<comment type="caution">
    <text evidence="2">The sequence shown here is derived from an EMBL/GenBank/DDBJ whole genome shotgun (WGS) entry which is preliminary data.</text>
</comment>
<dbReference type="Proteomes" id="UP001160334">
    <property type="component" value="Unassembled WGS sequence"/>
</dbReference>
<evidence type="ECO:0000313" key="2">
    <source>
        <dbReference type="EMBL" id="MDH6282922.1"/>
    </source>
</evidence>
<evidence type="ECO:0000256" key="1">
    <source>
        <dbReference type="SAM" id="MobiDB-lite"/>
    </source>
</evidence>
<feature type="region of interest" description="Disordered" evidence="1">
    <location>
        <begin position="71"/>
        <end position="92"/>
    </location>
</feature>
<gene>
    <name evidence="2" type="ORF">M2280_004159</name>
</gene>
<sequence length="92" mass="10777">MTEGEHVRPFDFEFEDMERPGVPTHIIVHGQRFLLRAFEAVYPDQYGWVDVREYQPYPNVTFQFEAVHIPPPAKPAPTRRTQLDLGLRRPTA</sequence>
<keyword evidence="3" id="KW-1185">Reference proteome</keyword>
<evidence type="ECO:0000313" key="3">
    <source>
        <dbReference type="Proteomes" id="UP001160334"/>
    </source>
</evidence>
<dbReference type="RefSeq" id="WP_280762201.1">
    <property type="nucleotide sequence ID" value="NZ_JARXVC010000011.1"/>
</dbReference>
<reference evidence="2 3" key="1">
    <citation type="submission" date="2023-04" db="EMBL/GenBank/DDBJ databases">
        <title>Forest soil microbial communities from Buena Vista Peninsula, Colon Province, Panama.</title>
        <authorList>
            <person name="Bouskill N."/>
        </authorList>
    </citation>
    <scope>NUCLEOTIDE SEQUENCE [LARGE SCALE GENOMIC DNA]</scope>
    <source>
        <strain evidence="2 3">CFH S0262</strain>
    </source>
</reference>
<organism evidence="2 3">
    <name type="scientific">Prescottella agglutinans</name>
    <dbReference type="NCBI Taxonomy" id="1644129"/>
    <lineage>
        <taxon>Bacteria</taxon>
        <taxon>Bacillati</taxon>
        <taxon>Actinomycetota</taxon>
        <taxon>Actinomycetes</taxon>
        <taxon>Mycobacteriales</taxon>
        <taxon>Nocardiaceae</taxon>
        <taxon>Prescottella</taxon>
    </lineage>
</organism>
<name>A0ABT6MF65_9NOCA</name>
<dbReference type="EMBL" id="JARXVC010000011">
    <property type="protein sequence ID" value="MDH6282922.1"/>
    <property type="molecule type" value="Genomic_DNA"/>
</dbReference>
<accession>A0ABT6MF65</accession>
<protein>
    <submittedName>
        <fullName evidence="2">Uncharacterized protein</fullName>
    </submittedName>
</protein>
<proteinExistence type="predicted"/>